<feature type="compositionally biased region" description="Low complexity" evidence="2">
    <location>
        <begin position="54"/>
        <end position="75"/>
    </location>
</feature>
<feature type="compositionally biased region" description="Low complexity" evidence="2">
    <location>
        <begin position="154"/>
        <end position="170"/>
    </location>
</feature>
<dbReference type="PANTHER" id="PTHR16301:SF24">
    <property type="entry name" value="RWD DOMAIN-CONTAINING PROTEIN"/>
    <property type="match status" value="1"/>
</dbReference>
<organism evidence="4 5">
    <name type="scientific">Apiotrichum porosum</name>
    <dbReference type="NCBI Taxonomy" id="105984"/>
    <lineage>
        <taxon>Eukaryota</taxon>
        <taxon>Fungi</taxon>
        <taxon>Dikarya</taxon>
        <taxon>Basidiomycota</taxon>
        <taxon>Agaricomycotina</taxon>
        <taxon>Tremellomycetes</taxon>
        <taxon>Trichosporonales</taxon>
        <taxon>Trichosporonaceae</taxon>
        <taxon>Apiotrichum</taxon>
    </lineage>
</organism>
<dbReference type="Gene3D" id="3.30.230.30">
    <property type="entry name" value="Impact, N-terminal domain"/>
    <property type="match status" value="1"/>
</dbReference>
<dbReference type="GO" id="GO:0016301">
    <property type="term" value="F:kinase activity"/>
    <property type="evidence" value="ECO:0007669"/>
    <property type="project" value="UniProtKB-KW"/>
</dbReference>
<dbReference type="GO" id="GO:0006446">
    <property type="term" value="P:regulation of translational initiation"/>
    <property type="evidence" value="ECO:0007669"/>
    <property type="project" value="TreeGrafter"/>
</dbReference>
<dbReference type="GO" id="GO:0005737">
    <property type="term" value="C:cytoplasm"/>
    <property type="evidence" value="ECO:0007669"/>
    <property type="project" value="TreeGrafter"/>
</dbReference>
<keyword evidence="4" id="KW-0418">Kinase</keyword>
<reference evidence="4 5" key="1">
    <citation type="submission" date="2018-11" db="EMBL/GenBank/DDBJ databases">
        <title>Genome sequence of Apiotrichum porosum DSM 27194.</title>
        <authorList>
            <person name="Aliyu H."/>
            <person name="Gorte O."/>
            <person name="Ochsenreither K."/>
        </authorList>
    </citation>
    <scope>NUCLEOTIDE SEQUENCE [LARGE SCALE GENOMIC DNA]</scope>
    <source>
        <strain evidence="4 5">DSM 27194</strain>
    </source>
</reference>
<dbReference type="EMBL" id="RSCE01000024">
    <property type="protein sequence ID" value="RSH76529.1"/>
    <property type="molecule type" value="Genomic_DNA"/>
</dbReference>
<dbReference type="Pfam" id="PF01205">
    <property type="entry name" value="Impact_N"/>
    <property type="match status" value="1"/>
</dbReference>
<feature type="domain" description="Impact N-terminal" evidence="3">
    <location>
        <begin position="219"/>
        <end position="331"/>
    </location>
</feature>
<dbReference type="SUPFAM" id="SSF54211">
    <property type="entry name" value="Ribosomal protein S5 domain 2-like"/>
    <property type="match status" value="1"/>
</dbReference>
<dbReference type="InterPro" id="IPR023582">
    <property type="entry name" value="Impact"/>
</dbReference>
<comment type="caution">
    <text evidence="4">The sequence shown here is derived from an EMBL/GenBank/DDBJ whole genome shotgun (WGS) entry which is preliminary data.</text>
</comment>
<gene>
    <name evidence="4" type="primary">YIH1</name>
    <name evidence="4" type="ORF">EHS24_005518</name>
</gene>
<keyword evidence="4" id="KW-0808">Transferase</keyword>
<sequence>MDPPRLSADDEGAPTDPEELQEYISLLASDDDRSSIAYELEALESIYPGSIRLRSPGPSRVNSPSVSSPAGSSAGWEDGAEDVPKNAPLLQLLGRYVGAFPIDSGLFGDITRTYITSAGVPFVPGDVCVFDGLVHVQSLVGTWHAARVAEVGAGEAARTGGRSGTGASTPAERDPAPSRAEAAAVEASLARLALERPKPSAKPARPLPKLFTSEPILDRKSAFVGHACKITDEDDVMAVVAHLLEDKRVARAAHPTIWAYRAVREAGGAAGRVVESDYDDDGETQAGSRLKHLLDILELEDVLVVVTRWFGGIHLGPDRFKHINQAARDALELGGLLDEVSGGGGGKKKGRK</sequence>
<evidence type="ECO:0000313" key="4">
    <source>
        <dbReference type="EMBL" id="RSH76529.1"/>
    </source>
</evidence>
<dbReference type="AlphaFoldDB" id="A0A427XCE8"/>
<dbReference type="PANTHER" id="PTHR16301">
    <property type="entry name" value="IMPACT-RELATED"/>
    <property type="match status" value="1"/>
</dbReference>
<protein>
    <submittedName>
        <fullName evidence="4">eIF2 kinase Gcn2p negative regulator</fullName>
    </submittedName>
</protein>
<dbReference type="OrthoDB" id="69641at2759"/>
<evidence type="ECO:0000256" key="1">
    <source>
        <dbReference type="ARBA" id="ARBA00007665"/>
    </source>
</evidence>
<dbReference type="STRING" id="105984.A0A427XCE8"/>
<dbReference type="InterPro" id="IPR001498">
    <property type="entry name" value="Impact_N"/>
</dbReference>
<dbReference type="InterPro" id="IPR020568">
    <property type="entry name" value="Ribosomal_Su5_D2-typ_SF"/>
</dbReference>
<evidence type="ECO:0000259" key="3">
    <source>
        <dbReference type="Pfam" id="PF01205"/>
    </source>
</evidence>
<comment type="similarity">
    <text evidence="1">Belongs to the IMPACT family.</text>
</comment>
<name>A0A427XCE8_9TREE</name>
<dbReference type="RefSeq" id="XP_028471676.1">
    <property type="nucleotide sequence ID" value="XM_028621041.1"/>
</dbReference>
<accession>A0A427XCE8</accession>
<proteinExistence type="inferred from homology"/>
<keyword evidence="5" id="KW-1185">Reference proteome</keyword>
<dbReference type="GO" id="GO:0140469">
    <property type="term" value="P:GCN2-mediated signaling"/>
    <property type="evidence" value="ECO:0007669"/>
    <property type="project" value="TreeGrafter"/>
</dbReference>
<dbReference type="Proteomes" id="UP000279236">
    <property type="component" value="Unassembled WGS sequence"/>
</dbReference>
<dbReference type="GeneID" id="39590061"/>
<evidence type="ECO:0000313" key="5">
    <source>
        <dbReference type="Proteomes" id="UP000279236"/>
    </source>
</evidence>
<feature type="region of interest" description="Disordered" evidence="2">
    <location>
        <begin position="154"/>
        <end position="178"/>
    </location>
</feature>
<dbReference type="InterPro" id="IPR036956">
    <property type="entry name" value="Impact_N_sf"/>
</dbReference>
<evidence type="ECO:0000256" key="2">
    <source>
        <dbReference type="SAM" id="MobiDB-lite"/>
    </source>
</evidence>
<feature type="region of interest" description="Disordered" evidence="2">
    <location>
        <begin position="50"/>
        <end position="80"/>
    </location>
</feature>